<dbReference type="AlphaFoldDB" id="A0A2S7U0L0"/>
<reference evidence="9 10" key="1">
    <citation type="submission" date="2016-12" db="EMBL/GenBank/DDBJ databases">
        <title>Study of bacterial adaptation to deep sea.</title>
        <authorList>
            <person name="Song J."/>
            <person name="Yoshizawa S."/>
            <person name="Kogure K."/>
        </authorList>
    </citation>
    <scope>NUCLEOTIDE SEQUENCE [LARGE SCALE GENOMIC DNA]</scope>
    <source>
        <strain evidence="9 10">SAORIC-165</strain>
    </source>
</reference>
<evidence type="ECO:0000256" key="4">
    <source>
        <dbReference type="ARBA" id="ARBA00022475"/>
    </source>
</evidence>
<evidence type="ECO:0000313" key="10">
    <source>
        <dbReference type="Proteomes" id="UP000239907"/>
    </source>
</evidence>
<keyword evidence="10" id="KW-1185">Reference proteome</keyword>
<keyword evidence="3" id="KW-0813">Transport</keyword>
<gene>
    <name evidence="9" type="ORF">BSZ32_03880</name>
</gene>
<dbReference type="EMBL" id="MQWA01000001">
    <property type="protein sequence ID" value="PQJ27723.1"/>
    <property type="molecule type" value="Genomic_DNA"/>
</dbReference>
<dbReference type="GO" id="GO:0005886">
    <property type="term" value="C:plasma membrane"/>
    <property type="evidence" value="ECO:0007669"/>
    <property type="project" value="UniProtKB-SubCell"/>
</dbReference>
<evidence type="ECO:0008006" key="11">
    <source>
        <dbReference type="Google" id="ProtNLM"/>
    </source>
</evidence>
<feature type="transmembrane region" description="Helical" evidence="8">
    <location>
        <begin position="381"/>
        <end position="407"/>
    </location>
</feature>
<sequence length="433" mass="47321">MDPSYPTKFQKKTLWRALTGIGIFTIGFLLVSFIWIGSQVLGYLQPVLIPIAVSGIVAYLLDPFVSWLQHKGLNRLKSVITVFTTFLVAIALMGFVVVPPIVAQAKNLFTAKADNGESQLGQNITKTISELGETPWIKPAANWALARYEDPEATPTTEPHEDSDGVEVGFSDTNVAYQLTSHFEQIARYAGKFITTGTSTILASLGLVVGLAMVPIYLYYFLKESAAIKGHWHEYVPLRASSFKNEVVDSLQEINGYLISFFRGQMLVAFIDGILVGIALFIFGLPYALVIGVAMAVLGVIPYIGNILCLIPSCIIAYVHFNAAENRDGLEWMLGSNPWSYVIAVIAIFLIVQQINSLATAPKIVGDSVGLHPMTVIFSMLFWSLLLGGFLGAILAVPMTAAVKVLFRRYVWEARIKSNVLPSDTLSASTTNS</sequence>
<comment type="subcellular location">
    <subcellularLocation>
        <location evidence="1">Cell membrane</location>
        <topology evidence="1">Multi-pass membrane protein</topology>
    </subcellularLocation>
</comment>
<dbReference type="Pfam" id="PF01594">
    <property type="entry name" value="AI-2E_transport"/>
    <property type="match status" value="2"/>
</dbReference>
<feature type="transmembrane region" description="Helical" evidence="8">
    <location>
        <begin position="48"/>
        <end position="68"/>
    </location>
</feature>
<dbReference type="Proteomes" id="UP000239907">
    <property type="component" value="Unassembled WGS sequence"/>
</dbReference>
<dbReference type="OrthoDB" id="9793390at2"/>
<evidence type="ECO:0000313" key="9">
    <source>
        <dbReference type="EMBL" id="PQJ27723.1"/>
    </source>
</evidence>
<dbReference type="PANTHER" id="PTHR21716">
    <property type="entry name" value="TRANSMEMBRANE PROTEIN"/>
    <property type="match status" value="1"/>
</dbReference>
<name>A0A2S7U0L0_9BACT</name>
<keyword evidence="4" id="KW-1003">Cell membrane</keyword>
<evidence type="ECO:0000256" key="7">
    <source>
        <dbReference type="ARBA" id="ARBA00023136"/>
    </source>
</evidence>
<evidence type="ECO:0000256" key="2">
    <source>
        <dbReference type="ARBA" id="ARBA00009773"/>
    </source>
</evidence>
<dbReference type="InterPro" id="IPR002549">
    <property type="entry name" value="AI-2E-like"/>
</dbReference>
<evidence type="ECO:0000256" key="3">
    <source>
        <dbReference type="ARBA" id="ARBA00022448"/>
    </source>
</evidence>
<dbReference type="PANTHER" id="PTHR21716:SF53">
    <property type="entry name" value="PERMEASE PERM-RELATED"/>
    <property type="match status" value="1"/>
</dbReference>
<dbReference type="GO" id="GO:0055085">
    <property type="term" value="P:transmembrane transport"/>
    <property type="evidence" value="ECO:0007669"/>
    <property type="project" value="TreeGrafter"/>
</dbReference>
<keyword evidence="5 8" id="KW-0812">Transmembrane</keyword>
<evidence type="ECO:0000256" key="1">
    <source>
        <dbReference type="ARBA" id="ARBA00004651"/>
    </source>
</evidence>
<feature type="transmembrane region" description="Helical" evidence="8">
    <location>
        <begin position="80"/>
        <end position="102"/>
    </location>
</feature>
<keyword evidence="6 8" id="KW-1133">Transmembrane helix</keyword>
<feature type="transmembrane region" description="Helical" evidence="8">
    <location>
        <begin position="14"/>
        <end position="36"/>
    </location>
</feature>
<evidence type="ECO:0000256" key="6">
    <source>
        <dbReference type="ARBA" id="ARBA00022989"/>
    </source>
</evidence>
<feature type="transmembrane region" description="Helical" evidence="8">
    <location>
        <begin position="339"/>
        <end position="361"/>
    </location>
</feature>
<organism evidence="9 10">
    <name type="scientific">Rubritalea profundi</name>
    <dbReference type="NCBI Taxonomy" id="1658618"/>
    <lineage>
        <taxon>Bacteria</taxon>
        <taxon>Pseudomonadati</taxon>
        <taxon>Verrucomicrobiota</taxon>
        <taxon>Verrucomicrobiia</taxon>
        <taxon>Verrucomicrobiales</taxon>
        <taxon>Rubritaleaceae</taxon>
        <taxon>Rubritalea</taxon>
    </lineage>
</organism>
<feature type="transmembrane region" description="Helical" evidence="8">
    <location>
        <begin position="295"/>
        <end position="319"/>
    </location>
</feature>
<comment type="caution">
    <text evidence="9">The sequence shown here is derived from an EMBL/GenBank/DDBJ whole genome shotgun (WGS) entry which is preliminary data.</text>
</comment>
<feature type="transmembrane region" description="Helical" evidence="8">
    <location>
        <begin position="201"/>
        <end position="222"/>
    </location>
</feature>
<evidence type="ECO:0000256" key="5">
    <source>
        <dbReference type="ARBA" id="ARBA00022692"/>
    </source>
</evidence>
<accession>A0A2S7U0L0</accession>
<proteinExistence type="inferred from homology"/>
<dbReference type="RefSeq" id="WP_105042213.1">
    <property type="nucleotide sequence ID" value="NZ_MQWA01000001.1"/>
</dbReference>
<comment type="similarity">
    <text evidence="2">Belongs to the autoinducer-2 exporter (AI-2E) (TC 2.A.86) family.</text>
</comment>
<keyword evidence="7 8" id="KW-0472">Membrane</keyword>
<protein>
    <recommendedName>
        <fullName evidence="11">AI-2E family transporter</fullName>
    </recommendedName>
</protein>
<evidence type="ECO:0000256" key="8">
    <source>
        <dbReference type="SAM" id="Phobius"/>
    </source>
</evidence>
<feature type="transmembrane region" description="Helical" evidence="8">
    <location>
        <begin position="267"/>
        <end position="289"/>
    </location>
</feature>